<accession>A0A7H8XM68</accession>
<name>A0A7H8XM68_9ACTN</name>
<evidence type="ECO:0000313" key="1">
    <source>
        <dbReference type="EMBL" id="QLD25750.1"/>
    </source>
</evidence>
<evidence type="ECO:0000313" key="2">
    <source>
        <dbReference type="Proteomes" id="UP000509335"/>
    </source>
</evidence>
<dbReference type="Proteomes" id="UP000509335">
    <property type="component" value="Chromosome"/>
</dbReference>
<organism evidence="1 2">
    <name type="scientific">Micromonospora carbonacea</name>
    <dbReference type="NCBI Taxonomy" id="47853"/>
    <lineage>
        <taxon>Bacteria</taxon>
        <taxon>Bacillati</taxon>
        <taxon>Actinomycetota</taxon>
        <taxon>Actinomycetes</taxon>
        <taxon>Micromonosporales</taxon>
        <taxon>Micromonosporaceae</taxon>
        <taxon>Micromonospora</taxon>
    </lineage>
</organism>
<dbReference type="EMBL" id="CP058322">
    <property type="protein sequence ID" value="QLD25750.1"/>
    <property type="molecule type" value="Genomic_DNA"/>
</dbReference>
<reference evidence="1 2" key="1">
    <citation type="submission" date="2020-07" db="EMBL/GenBank/DDBJ databases">
        <title>A bifunctional nitrone conjugated secondary metabolite targeting the ribosome.</title>
        <authorList>
            <person name="Limbrick E.M."/>
            <person name="Graf M."/>
            <person name="Derewacz D.K."/>
            <person name="Nguyen F."/>
            <person name="Spraggins J.M."/>
            <person name="Wieland M."/>
            <person name="Ynigez-Gutierrez A.E."/>
            <person name="Reisman B.J."/>
            <person name="Zinshteyn B."/>
            <person name="McCulloch K."/>
            <person name="Iverson T.M."/>
            <person name="Green R."/>
            <person name="Wilson D.N."/>
            <person name="Bachmann B.O."/>
        </authorList>
    </citation>
    <scope>NUCLEOTIDE SEQUENCE [LARGE SCALE GENOMIC DNA]</scope>
    <source>
        <strain evidence="2">aurantiaca</strain>
    </source>
</reference>
<dbReference type="KEGG" id="mcab:HXZ27_17330"/>
<dbReference type="AlphaFoldDB" id="A0A7H8XM68"/>
<protein>
    <submittedName>
        <fullName evidence="1">Uncharacterized protein</fullName>
    </submittedName>
</protein>
<proteinExistence type="predicted"/>
<sequence length="124" mass="13696">MLDQASVLAMFRNHRTPDRRLADLIAHVVGAESVPAEVQVTVMPGESIYYIYFGRRITAGEAGIEVVGIDSFMEVMSGHRGREVGLFRVGSERGWLLAAFDLEARELLACVGKFTTEKDVPLAR</sequence>
<gene>
    <name evidence="1" type="ORF">HXZ27_17330</name>
</gene>